<keyword evidence="2" id="KW-1185">Reference proteome</keyword>
<dbReference type="Pfam" id="PF25735">
    <property type="entry name" value="Phage_L5_gp82"/>
    <property type="match status" value="1"/>
</dbReference>
<protein>
    <submittedName>
        <fullName evidence="1">Uncharacterized protein</fullName>
    </submittedName>
</protein>
<sequence length="122" mass="13480">MTDIYRNLTHRCWSVREGGRVVAHVSAAALAEVTLHASEPSRLRFLRTGHRTVHAWARGVLVDAAGPVDAVRLHYRPATAPGFRTPSGALVRKSRLMRFESDGTAWAAGGWDDTDLDTQRHP</sequence>
<comment type="caution">
    <text evidence="1">The sequence shown here is derived from an EMBL/GenBank/DDBJ whole genome shotgun (WGS) entry which is preliminary data.</text>
</comment>
<reference evidence="1 2" key="1">
    <citation type="submission" date="2024-06" db="EMBL/GenBank/DDBJ databases">
        <title>Genomics of switchgrass bacterial isolates.</title>
        <authorList>
            <person name="Shade A."/>
        </authorList>
    </citation>
    <scope>NUCLEOTIDE SEQUENCE [LARGE SCALE GENOMIC DNA]</scope>
    <source>
        <strain evidence="1 2">PvP084</strain>
    </source>
</reference>
<gene>
    <name evidence="1" type="ORF">ABIC20_004551</name>
</gene>
<dbReference type="InterPro" id="IPR058002">
    <property type="entry name" value="Gp82"/>
</dbReference>
<evidence type="ECO:0000313" key="2">
    <source>
        <dbReference type="Proteomes" id="UP001549119"/>
    </source>
</evidence>
<accession>A0ABV2NL54</accession>
<organism evidence="1 2">
    <name type="scientific">Methylobacterium radiotolerans</name>
    <dbReference type="NCBI Taxonomy" id="31998"/>
    <lineage>
        <taxon>Bacteria</taxon>
        <taxon>Pseudomonadati</taxon>
        <taxon>Pseudomonadota</taxon>
        <taxon>Alphaproteobacteria</taxon>
        <taxon>Hyphomicrobiales</taxon>
        <taxon>Methylobacteriaceae</taxon>
        <taxon>Methylobacterium</taxon>
    </lineage>
</organism>
<evidence type="ECO:0000313" key="1">
    <source>
        <dbReference type="EMBL" id="MET3867242.1"/>
    </source>
</evidence>
<proteinExistence type="predicted"/>
<name>A0ABV2NL54_9HYPH</name>
<dbReference type="EMBL" id="JBEPNW010000002">
    <property type="protein sequence ID" value="MET3867242.1"/>
    <property type="molecule type" value="Genomic_DNA"/>
</dbReference>
<dbReference type="Proteomes" id="UP001549119">
    <property type="component" value="Unassembled WGS sequence"/>
</dbReference>
<dbReference type="RefSeq" id="WP_354457294.1">
    <property type="nucleotide sequence ID" value="NZ_JBEPNV010000001.1"/>
</dbReference>